<dbReference type="Pfam" id="PF23374">
    <property type="entry name" value="Fn3_arc"/>
    <property type="match status" value="1"/>
</dbReference>
<accession>U3A206</accession>
<dbReference type="Proteomes" id="UP000016986">
    <property type="component" value="Unassembled WGS sequence"/>
</dbReference>
<dbReference type="InterPro" id="IPR056397">
    <property type="entry name" value="Fn3_arc"/>
</dbReference>
<keyword evidence="5" id="KW-1185">Reference proteome</keyword>
<feature type="domain" description="DUF7096" evidence="3">
    <location>
        <begin position="8"/>
        <end position="199"/>
    </location>
</feature>
<name>U3A206_9EURY</name>
<dbReference type="Pfam" id="PF23375">
    <property type="entry name" value="DUF7094"/>
    <property type="match status" value="1"/>
</dbReference>
<gene>
    <name evidence="4" type="ORF">MBEHAL_0449</name>
</gene>
<comment type="caution">
    <text evidence="4">The sequence shown here is derived from an EMBL/GenBank/DDBJ whole genome shotgun (WGS) entry which is preliminary data.</text>
</comment>
<organism evidence="4 5">
    <name type="scientific">Halarchaeum acidiphilum MH1-52-1</name>
    <dbReference type="NCBI Taxonomy" id="1261545"/>
    <lineage>
        <taxon>Archaea</taxon>
        <taxon>Methanobacteriati</taxon>
        <taxon>Methanobacteriota</taxon>
        <taxon>Stenosarchaea group</taxon>
        <taxon>Halobacteria</taxon>
        <taxon>Halobacteriales</taxon>
        <taxon>Halobacteriaceae</taxon>
    </lineage>
</organism>
<dbReference type="InterPro" id="IPR055520">
    <property type="entry name" value="DUF7094"/>
</dbReference>
<evidence type="ECO:0000259" key="1">
    <source>
        <dbReference type="Pfam" id="PF23374"/>
    </source>
</evidence>
<dbReference type="EMBL" id="BATA01000006">
    <property type="protein sequence ID" value="GAD51689.1"/>
    <property type="molecule type" value="Genomic_DNA"/>
</dbReference>
<protein>
    <submittedName>
        <fullName evidence="4">Uncharacterized protein</fullName>
    </submittedName>
</protein>
<feature type="domain" description="Fibronectin-III type-like" evidence="1">
    <location>
        <begin position="322"/>
        <end position="394"/>
    </location>
</feature>
<dbReference type="RefSeq" id="WP_020220795.1">
    <property type="nucleotide sequence ID" value="NZ_BANO01000012.1"/>
</dbReference>
<dbReference type="eggNOG" id="arCOG03052">
    <property type="taxonomic scope" value="Archaea"/>
</dbReference>
<dbReference type="Pfam" id="PF23379">
    <property type="entry name" value="DUF7096"/>
    <property type="match status" value="1"/>
</dbReference>
<sequence length="403" mass="42290">MSSSRAIALLCGLLVLSTGATAFAPTQYGTRTAALSEQSTTGAVTTPGHLPVTAERSGFASPETSVTDSLAMAHATLDQRLTRATLQARLDDASNETERRRIVSNATDVLGERTNALVADASGARERFRRGSLSADEYVSTLVSIDARASSLISLAQFVKNRPPANAVTETRTAQYRSQLLGYTDDLRSGIADTYRGQSNLDLDRVYVEAGPNGSALSSISDGTYTRAATRPSNYDENPGAVPSGGDVIAHVQDLYPWVMNQSTGVSFVPIPIQSTSAKYAYRLTLTYANGSVHSYVDMSTDRVYQETQTLSPDGLAASPDVSATNGSTRVAVSRTYPGGPLRVAVTADGDPTAATITVANHTVGTTGADGRLRALSPSGSFTVRATTSDGTTVRVRTSSVAT</sequence>
<evidence type="ECO:0000259" key="2">
    <source>
        <dbReference type="Pfam" id="PF23375"/>
    </source>
</evidence>
<reference evidence="4 5" key="1">
    <citation type="submission" date="2013-09" db="EMBL/GenBank/DDBJ databases">
        <title>Whole genome sequencing of Halarchaeum acidiphilum strain MH1-52-1.</title>
        <authorList>
            <person name="Shimane Y."/>
            <person name="Minegishi H."/>
            <person name="Nishi S."/>
            <person name="Echigo A."/>
            <person name="Shuto A."/>
            <person name="Konishi M."/>
            <person name="Ito T."/>
            <person name="Ohkuma M."/>
            <person name="Ohta Y."/>
            <person name="Nagano Y."/>
            <person name="Tsubouchi T."/>
            <person name="Mori K."/>
            <person name="Usui K."/>
            <person name="Kamekura M."/>
            <person name="Usami R."/>
            <person name="Takaki Y."/>
            <person name="Hatada Y."/>
        </authorList>
    </citation>
    <scope>NUCLEOTIDE SEQUENCE [LARGE SCALE GENOMIC DNA]</scope>
    <source>
        <strain evidence="4 5">JCM 16109</strain>
    </source>
</reference>
<dbReference type="AlphaFoldDB" id="U3A206"/>
<feature type="domain" description="DUF7094" evidence="2">
    <location>
        <begin position="206"/>
        <end position="314"/>
    </location>
</feature>
<evidence type="ECO:0000313" key="4">
    <source>
        <dbReference type="EMBL" id="GAD51689.1"/>
    </source>
</evidence>
<proteinExistence type="predicted"/>
<evidence type="ECO:0000313" key="5">
    <source>
        <dbReference type="Proteomes" id="UP000016986"/>
    </source>
</evidence>
<dbReference type="InterPro" id="IPR055522">
    <property type="entry name" value="DUF7096"/>
</dbReference>
<dbReference type="OrthoDB" id="201701at2157"/>
<evidence type="ECO:0000259" key="3">
    <source>
        <dbReference type="Pfam" id="PF23379"/>
    </source>
</evidence>